<dbReference type="Proteomes" id="UP001140234">
    <property type="component" value="Unassembled WGS sequence"/>
</dbReference>
<evidence type="ECO:0000313" key="2">
    <source>
        <dbReference type="Proteomes" id="UP001140234"/>
    </source>
</evidence>
<evidence type="ECO:0000313" key="1">
    <source>
        <dbReference type="EMBL" id="KAJ2763733.1"/>
    </source>
</evidence>
<accession>A0ACC1JMJ8</accession>
<name>A0ACC1JMJ8_9FUNG</name>
<organism evidence="1 2">
    <name type="scientific">Coemansia nantahalensis</name>
    <dbReference type="NCBI Taxonomy" id="2789366"/>
    <lineage>
        <taxon>Eukaryota</taxon>
        <taxon>Fungi</taxon>
        <taxon>Fungi incertae sedis</taxon>
        <taxon>Zoopagomycota</taxon>
        <taxon>Kickxellomycotina</taxon>
        <taxon>Kickxellomycetes</taxon>
        <taxon>Kickxellales</taxon>
        <taxon>Kickxellaceae</taxon>
        <taxon>Coemansia</taxon>
    </lineage>
</organism>
<keyword evidence="2" id="KW-1185">Reference proteome</keyword>
<gene>
    <name evidence="1" type="ORF">IWQ57_005464</name>
</gene>
<sequence length="528" mass="57556">MRDHILQSAHQLYSANARNPILIDMLQCLHQLHPRHLPTLLLLACAYFSSSQPEKSLEYNELILQIDPNYVEAMSNIGTTLRSMGKLAEAEQWWWRAVRLRPGYWDAVENLMGVLCSPAHSAGAATAASNGGAASSQPKPAAARYREALELCEFVDASLQSGDEAAGAAVKYQVQDKQLSRLQSLLYSEGNLRFALGDIAGARREYEKAMEVVLGGSRLDDVVVRIAQIGAQEGINQMFHQQLNRQQPPSHNLHISRLPLTLLAPENAVRIVQVVFPETRGMLPGFVALAGRSGLQQANQVASNLLLTLAKLHQDHAVVAQPLSIVLPLYYLALSLVPSPSTCNNLGIILSAIPSPSTPTMVPSLQGGHQPAQAPMGSALAMQYYTHGLALDSRHPHLYTNLGSLLKDLGYLAEAVRMYEKAVEFNPTFDVALANLGNAIKDMGRVQESVPWYLRAVQASPNFVEAVCGLANAMAGVCDWRARDGLCTETAVRWQATALVDDEIAGKIFSVMSRGKRPTAKEYAAKLR</sequence>
<comment type="caution">
    <text evidence="1">The sequence shown here is derived from an EMBL/GenBank/DDBJ whole genome shotgun (WGS) entry which is preliminary data.</text>
</comment>
<feature type="non-terminal residue" evidence="1">
    <location>
        <position position="528"/>
    </location>
</feature>
<reference evidence="1" key="1">
    <citation type="submission" date="2022-07" db="EMBL/GenBank/DDBJ databases">
        <title>Phylogenomic reconstructions and comparative analyses of Kickxellomycotina fungi.</title>
        <authorList>
            <person name="Reynolds N.K."/>
            <person name="Stajich J.E."/>
            <person name="Barry K."/>
            <person name="Grigoriev I.V."/>
            <person name="Crous P."/>
            <person name="Smith M.E."/>
        </authorList>
    </citation>
    <scope>NUCLEOTIDE SEQUENCE</scope>
    <source>
        <strain evidence="1">CBS 109366</strain>
    </source>
</reference>
<proteinExistence type="predicted"/>
<protein>
    <submittedName>
        <fullName evidence="1">Uncharacterized protein</fullName>
    </submittedName>
</protein>
<dbReference type="EMBL" id="JANBUJ010002642">
    <property type="protein sequence ID" value="KAJ2763733.1"/>
    <property type="molecule type" value="Genomic_DNA"/>
</dbReference>